<dbReference type="AlphaFoldDB" id="A0AAD7UBN2"/>
<organism evidence="3 4">
    <name type="scientific">Chrysophaeum taylorii</name>
    <dbReference type="NCBI Taxonomy" id="2483200"/>
    <lineage>
        <taxon>Eukaryota</taxon>
        <taxon>Sar</taxon>
        <taxon>Stramenopiles</taxon>
        <taxon>Ochrophyta</taxon>
        <taxon>Pelagophyceae</taxon>
        <taxon>Pelagomonadales</taxon>
        <taxon>Pelagomonadaceae</taxon>
        <taxon>Chrysophaeum</taxon>
    </lineage>
</organism>
<reference evidence="3" key="1">
    <citation type="submission" date="2023-01" db="EMBL/GenBank/DDBJ databases">
        <title>Metagenome sequencing of chrysophaentin producing Chrysophaeum taylorii.</title>
        <authorList>
            <person name="Davison J."/>
            <person name="Bewley C."/>
        </authorList>
    </citation>
    <scope>NUCLEOTIDE SEQUENCE</scope>
    <source>
        <strain evidence="3">NIES-1699</strain>
    </source>
</reference>
<evidence type="ECO:0008006" key="5">
    <source>
        <dbReference type="Google" id="ProtNLM"/>
    </source>
</evidence>
<dbReference type="PANTHER" id="PTHR37314:SF4">
    <property type="entry name" value="UPF0700 TRANSMEMBRANE PROTEIN YOAK"/>
    <property type="match status" value="1"/>
</dbReference>
<comment type="caution">
    <text evidence="3">The sequence shown here is derived from an EMBL/GenBank/DDBJ whole genome shotgun (WGS) entry which is preliminary data.</text>
</comment>
<dbReference type="EMBL" id="JAQMWT010000460">
    <property type="protein sequence ID" value="KAJ8600997.1"/>
    <property type="molecule type" value="Genomic_DNA"/>
</dbReference>
<feature type="transmembrane region" description="Helical" evidence="2">
    <location>
        <begin position="12"/>
        <end position="35"/>
    </location>
</feature>
<keyword evidence="2" id="KW-0812">Transmembrane</keyword>
<keyword evidence="4" id="KW-1185">Reference proteome</keyword>
<accession>A0AAD7UBN2</accession>
<feature type="transmembrane region" description="Helical" evidence="2">
    <location>
        <begin position="171"/>
        <end position="193"/>
    </location>
</feature>
<feature type="transmembrane region" description="Helical" evidence="2">
    <location>
        <begin position="199"/>
        <end position="217"/>
    </location>
</feature>
<keyword evidence="2" id="KW-0472">Membrane</keyword>
<evidence type="ECO:0000256" key="1">
    <source>
        <dbReference type="SAM" id="MobiDB-lite"/>
    </source>
</evidence>
<feature type="region of interest" description="Disordered" evidence="1">
    <location>
        <begin position="229"/>
        <end position="249"/>
    </location>
</feature>
<gene>
    <name evidence="3" type="ORF">CTAYLR_010077</name>
</gene>
<dbReference type="Proteomes" id="UP001230188">
    <property type="component" value="Unassembled WGS sequence"/>
</dbReference>
<sequence length="267" mass="27935">MGPPASKAALRPRLIVSSGLSLIAGYSDVISFLMFEEFAGMMTGNMVFLGGVLVNGPQERALYNIAVMASNMAGVMLFCALREVAPERAFELAAPMCATLTALAEIMNAIVGKSKWNVCFLAASLGASNFLSFSGPIGGMTTLATGNLQKAAKGLFKVVVGQPFDEVEREATCVAGIVVLSTILGAVVGAAVLTYNPLGISWLLAPVAILQLAILALHDKILRDEPGVDASPFLAPQNEDNDDAKHDDGQRFTTLDIAETESVPSAS</sequence>
<dbReference type="PANTHER" id="PTHR37314">
    <property type="entry name" value="SLR0142 PROTEIN"/>
    <property type="match status" value="1"/>
</dbReference>
<proteinExistence type="predicted"/>
<evidence type="ECO:0000313" key="4">
    <source>
        <dbReference type="Proteomes" id="UP001230188"/>
    </source>
</evidence>
<evidence type="ECO:0000313" key="3">
    <source>
        <dbReference type="EMBL" id="KAJ8600997.1"/>
    </source>
</evidence>
<dbReference type="InterPro" id="IPR010699">
    <property type="entry name" value="DUF1275"/>
</dbReference>
<protein>
    <recommendedName>
        <fullName evidence="5">DUF1275 domain-containing protein</fullName>
    </recommendedName>
</protein>
<feature type="transmembrane region" description="Helical" evidence="2">
    <location>
        <begin position="61"/>
        <end position="81"/>
    </location>
</feature>
<name>A0AAD7UBN2_9STRA</name>
<dbReference type="Pfam" id="PF06912">
    <property type="entry name" value="DUF1275"/>
    <property type="match status" value="1"/>
</dbReference>
<keyword evidence="2" id="KW-1133">Transmembrane helix</keyword>
<evidence type="ECO:0000256" key="2">
    <source>
        <dbReference type="SAM" id="Phobius"/>
    </source>
</evidence>